<evidence type="ECO:0000313" key="3">
    <source>
        <dbReference type="Proteomes" id="UP000597668"/>
    </source>
</evidence>
<dbReference type="PROSITE" id="PS01276">
    <property type="entry name" value="PEPTIDASE_U32"/>
    <property type="match status" value="1"/>
</dbReference>
<dbReference type="Proteomes" id="UP000597668">
    <property type="component" value="Unassembled WGS sequence"/>
</dbReference>
<keyword evidence="3" id="KW-1185">Reference proteome</keyword>
<dbReference type="RefSeq" id="WP_186488305.1">
    <property type="nucleotide sequence ID" value="NZ_JACOGI010000002.1"/>
</dbReference>
<evidence type="ECO:0000313" key="2">
    <source>
        <dbReference type="EMBL" id="MBC3516682.1"/>
    </source>
</evidence>
<dbReference type="EMBL" id="JACOGI010000002">
    <property type="protein sequence ID" value="MBC3516682.1"/>
    <property type="molecule type" value="Genomic_DNA"/>
</dbReference>
<dbReference type="AlphaFoldDB" id="A0A8J6IPX4"/>
<dbReference type="InterPro" id="IPR001539">
    <property type="entry name" value="Peptidase_U32"/>
</dbReference>
<reference evidence="2" key="1">
    <citation type="submission" date="2020-08" db="EMBL/GenBank/DDBJ databases">
        <authorList>
            <person name="Liu C."/>
            <person name="Sun Q."/>
        </authorList>
    </citation>
    <scope>NUCLEOTIDE SEQUENCE</scope>
    <source>
        <strain evidence="2">NSJ-65</strain>
    </source>
</reference>
<sequence length="702" mass="75952">MRSSSVALEILAPAGGPQQLRAAVRSGADAVYLGATSFSARSGAQNFAPDALPEVVRYCHQNGVRVHLALNTLLRQDELTAAMAVVDTAVAAGIDALIAQDLGLAQAVHQRHPQLPLHGSTQMSIHSLQGVRMLQSLGFTRAILARELTLAEIGDICRQSSTEIEVFVHGALCMSVSGQCLLSAVIGGRSGNRGRCAGTCRLPWQVCGRGGHDRHDLSLKDLCALDYLPQLAEMGVASVKIEGRLKRPEYVASTTYAAHCARAGKPYDRQRLQDLFSRSGFTDGFLTGHTGQEMFGWRREDDARNTAQALQQAMQEVVRPDDMRPAAGGDKPLYMQFLLDDEAAVLTARSGDKEVCCRSERPQLATGRPTAAEAVKKALGKTGGTPFVLRDCRVEVDELHFLPVSAINGLRRQALKLLGALCSEDAPATASAADLPPFAVPAIRRPVPAEQGLRARFETVAQLGGCREVLGALERIYLPLGQLWAHADELAPLKDKLVCEMPRMLFGGEAQALERARALWERGFTRFEANNLAHIGPLREMGATVLGGAPLNTFSAQTALCYRQLGVGEITLSPELRQQQLGDFPREIVCGAIGYGYLPVMVLRACPLRGKKGCAGCDRRGALTDRTGKRFAVLCQGGYSYLLNALPIDMGDRRQALRACDYTVLYFTVEDPAACRRVIDCYSAGQRSGEVFTRGLYLRGVL</sequence>
<gene>
    <name evidence="2" type="ORF">H8K20_09780</name>
</gene>
<comment type="caution">
    <text evidence="2">The sequence shown here is derived from an EMBL/GenBank/DDBJ whole genome shotgun (WGS) entry which is preliminary data.</text>
</comment>
<name>A0A8J6IPX4_9FIRM</name>
<accession>A0A8J6IPX4</accession>
<protein>
    <submittedName>
        <fullName evidence="2">DUF3656 domain-containing protein</fullName>
    </submittedName>
</protein>
<dbReference type="InterPro" id="IPR020988">
    <property type="entry name" value="Pept_U32_collagenase"/>
</dbReference>
<organism evidence="2 3">
    <name type="scientific">Neobittarella massiliensis</name>
    <name type="common">ex Bilen et al. 2018</name>
    <dbReference type="NCBI Taxonomy" id="2041842"/>
    <lineage>
        <taxon>Bacteria</taxon>
        <taxon>Bacillati</taxon>
        <taxon>Bacillota</taxon>
        <taxon>Clostridia</taxon>
        <taxon>Eubacteriales</taxon>
        <taxon>Oscillospiraceae</taxon>
        <taxon>Neobittarella (ex Bilen et al. 2018)</taxon>
    </lineage>
</organism>
<dbReference type="InterPro" id="IPR051454">
    <property type="entry name" value="RNA/ubiquinone_mod_enzymes"/>
</dbReference>
<dbReference type="Pfam" id="PF12392">
    <property type="entry name" value="DUF3656"/>
    <property type="match status" value="1"/>
</dbReference>
<evidence type="ECO:0000259" key="1">
    <source>
        <dbReference type="Pfam" id="PF12392"/>
    </source>
</evidence>
<dbReference type="PANTHER" id="PTHR30217:SF10">
    <property type="entry name" value="23S RRNA 5-HYDROXYCYTIDINE C2501 SYNTHASE"/>
    <property type="match status" value="1"/>
</dbReference>
<dbReference type="PANTHER" id="PTHR30217">
    <property type="entry name" value="PEPTIDASE U32 FAMILY"/>
    <property type="match status" value="1"/>
</dbReference>
<proteinExistence type="predicted"/>
<feature type="domain" description="Peptidase U32 collagenase" evidence="1">
    <location>
        <begin position="327"/>
        <end position="420"/>
    </location>
</feature>
<dbReference type="Pfam" id="PF01136">
    <property type="entry name" value="Peptidase_U32"/>
    <property type="match status" value="1"/>
</dbReference>